<dbReference type="InterPro" id="IPR036291">
    <property type="entry name" value="NAD(P)-bd_dom_sf"/>
</dbReference>
<feature type="transmembrane region" description="Helical" evidence="1">
    <location>
        <begin position="310"/>
        <end position="331"/>
    </location>
</feature>
<comment type="caution">
    <text evidence="3">The sequence shown here is derived from an EMBL/GenBank/DDBJ whole genome shotgun (WGS) entry which is preliminary data.</text>
</comment>
<proteinExistence type="predicted"/>
<evidence type="ECO:0000256" key="1">
    <source>
        <dbReference type="SAM" id="Phobius"/>
    </source>
</evidence>
<dbReference type="InterPro" id="IPR025695">
    <property type="entry name" value="DoxX-like"/>
</dbReference>
<dbReference type="Pfam" id="PF13460">
    <property type="entry name" value="NAD_binding_10"/>
    <property type="match status" value="1"/>
</dbReference>
<feature type="transmembrane region" description="Helical" evidence="1">
    <location>
        <begin position="379"/>
        <end position="398"/>
    </location>
</feature>
<gene>
    <name evidence="3" type="ORF">PPNSA23_27170</name>
</gene>
<evidence type="ECO:0000259" key="2">
    <source>
        <dbReference type="Pfam" id="PF13460"/>
    </source>
</evidence>
<dbReference type="SUPFAM" id="SSF51735">
    <property type="entry name" value="NAD(P)-binding Rossmann-fold domains"/>
    <property type="match status" value="1"/>
</dbReference>
<organism evidence="3 4">
    <name type="scientific">Phyllobacterium phragmitis</name>
    <dbReference type="NCBI Taxonomy" id="2670329"/>
    <lineage>
        <taxon>Bacteria</taxon>
        <taxon>Pseudomonadati</taxon>
        <taxon>Pseudomonadota</taxon>
        <taxon>Alphaproteobacteria</taxon>
        <taxon>Hyphomicrobiales</taxon>
        <taxon>Phyllobacteriaceae</taxon>
        <taxon>Phyllobacterium</taxon>
    </lineage>
</organism>
<keyword evidence="1" id="KW-0472">Membrane</keyword>
<evidence type="ECO:0000313" key="3">
    <source>
        <dbReference type="EMBL" id="GAB1582774.1"/>
    </source>
</evidence>
<accession>A0ABQ0H1J8</accession>
<keyword evidence="4" id="KW-1185">Reference proteome</keyword>
<dbReference type="Proteomes" id="UP001628091">
    <property type="component" value="Unassembled WGS sequence"/>
</dbReference>
<name>A0ABQ0H1J8_9HYPH</name>
<dbReference type="InterPro" id="IPR016040">
    <property type="entry name" value="NAD(P)-bd_dom"/>
</dbReference>
<dbReference type="EMBL" id="BAAFZP010000001">
    <property type="protein sequence ID" value="GAB1582774.1"/>
    <property type="molecule type" value="Genomic_DNA"/>
</dbReference>
<dbReference type="InterPro" id="IPR051207">
    <property type="entry name" value="ComplexI_NDUFA9_subunit"/>
</dbReference>
<dbReference type="PANTHER" id="PTHR12126:SF11">
    <property type="entry name" value="NADH DEHYDROGENASE [UBIQUINONE] 1 ALPHA SUBCOMPLEX SUBUNIT 9, MITOCHONDRIAL"/>
    <property type="match status" value="1"/>
</dbReference>
<evidence type="ECO:0000313" key="4">
    <source>
        <dbReference type="Proteomes" id="UP001628091"/>
    </source>
</evidence>
<feature type="transmembrane region" description="Helical" evidence="1">
    <location>
        <begin position="351"/>
        <end position="372"/>
    </location>
</feature>
<keyword evidence="1" id="KW-1133">Transmembrane helix</keyword>
<sequence length="429" mass="45728">MKVLVTGATGLIGSAICARLHAEGHEVTAAIRPGSSPVPASVQHTLSVDMAKATQKSDWTPHLEGIEAVVNCVGVMQDSPRDDTEGVHVGGASALFLACEELGVRRVIQISAIGVDRGPVSAFSETKSRGDAALMERDLDWVILRPSVVLGRPVFGASALFRGLAALPVLPVVKGTGELQVVQLDDVTATVAFFLKSSAPARVACELVGPQRLTMSEVVARYRQWMGWRPARRFELPRLLSALLYRAGDLAGALGWRSPMRSTAAKEIARGAVGDATHWSALTGIVPQSLDAALATKPVTVQDRWFAKLYFLKPLIFVVLALFWIATGIVSLTTGFHSGVDLMVQARTGMLAVPGVVAGAIADILVGLAIAYRPAARRGLHAAIALSLFYILAGTILLPELWNEPLGPLMKIWPILALHFVALAILDER</sequence>
<dbReference type="PANTHER" id="PTHR12126">
    <property type="entry name" value="NADH-UBIQUINONE OXIDOREDUCTASE 39 KDA SUBUNIT-RELATED"/>
    <property type="match status" value="1"/>
</dbReference>
<dbReference type="RefSeq" id="WP_407865330.1">
    <property type="nucleotide sequence ID" value="NZ_BAAFZP010000001.1"/>
</dbReference>
<reference evidence="3 4" key="1">
    <citation type="submission" date="2024-10" db="EMBL/GenBank/DDBJ databases">
        <title>Isolation, draft genome sequencing and identification of Phyllobacterium sp. NSA23, isolated from leaf soil.</title>
        <authorList>
            <person name="Akita H."/>
        </authorList>
    </citation>
    <scope>NUCLEOTIDE SEQUENCE [LARGE SCALE GENOMIC DNA]</scope>
    <source>
        <strain evidence="3 4">NSA23</strain>
    </source>
</reference>
<dbReference type="Pfam" id="PF13781">
    <property type="entry name" value="DoxX_3"/>
    <property type="match status" value="1"/>
</dbReference>
<dbReference type="Gene3D" id="3.40.50.720">
    <property type="entry name" value="NAD(P)-binding Rossmann-like Domain"/>
    <property type="match status" value="1"/>
</dbReference>
<protein>
    <submittedName>
        <fullName evidence="3">SDR family oxidoreductase</fullName>
    </submittedName>
</protein>
<feature type="domain" description="NAD(P)-binding" evidence="2">
    <location>
        <begin position="7"/>
        <end position="148"/>
    </location>
</feature>
<feature type="transmembrane region" description="Helical" evidence="1">
    <location>
        <begin position="410"/>
        <end position="426"/>
    </location>
</feature>
<keyword evidence="1" id="KW-0812">Transmembrane</keyword>